<gene>
    <name evidence="1" type="ORF">ZEAMMB73_Zm00001d043552</name>
</gene>
<organism evidence="1">
    <name type="scientific">Zea mays</name>
    <name type="common">Maize</name>
    <dbReference type="NCBI Taxonomy" id="4577"/>
    <lineage>
        <taxon>Eukaryota</taxon>
        <taxon>Viridiplantae</taxon>
        <taxon>Streptophyta</taxon>
        <taxon>Embryophyta</taxon>
        <taxon>Tracheophyta</taxon>
        <taxon>Spermatophyta</taxon>
        <taxon>Magnoliopsida</taxon>
        <taxon>Liliopsida</taxon>
        <taxon>Poales</taxon>
        <taxon>Poaceae</taxon>
        <taxon>PACMAD clade</taxon>
        <taxon>Panicoideae</taxon>
        <taxon>Andropogonodae</taxon>
        <taxon>Andropogoneae</taxon>
        <taxon>Tripsacinae</taxon>
        <taxon>Zea</taxon>
    </lineage>
</organism>
<protein>
    <submittedName>
        <fullName evidence="1">Diphosphonucleotide phosphatase2</fullName>
    </submittedName>
</protein>
<reference evidence="1" key="1">
    <citation type="submission" date="2015-12" db="EMBL/GenBank/DDBJ databases">
        <title>Update maize B73 reference genome by single molecule sequencing technologies.</title>
        <authorList>
            <consortium name="Maize Genome Sequencing Project"/>
            <person name="Ware D."/>
        </authorList>
    </citation>
    <scope>NUCLEOTIDE SEQUENCE [LARGE SCALE GENOMIC DNA]</scope>
    <source>
        <tissue evidence="1">Seedling</tissue>
    </source>
</reference>
<accession>A0A1D6ND77</accession>
<evidence type="ECO:0000313" key="1">
    <source>
        <dbReference type="EMBL" id="ONM38443.1"/>
    </source>
</evidence>
<dbReference type="AlphaFoldDB" id="A0A1D6ND77"/>
<dbReference type="EMBL" id="CM007649">
    <property type="protein sequence ID" value="ONM38443.1"/>
    <property type="molecule type" value="Genomic_DNA"/>
</dbReference>
<dbReference type="PROSITE" id="PS51257">
    <property type="entry name" value="PROKAR_LIPOPROTEIN"/>
    <property type="match status" value="1"/>
</dbReference>
<sequence>MARAAAVFAGAGCSCVRRRLLVLVRRRLLVPVQRQLCGTGGQLCGLRAGGRLCACADWDCSSCLSVLNPRSPRSKLQPTNSLAPKVHLQSCLNWLSHV</sequence>
<name>A0A1D6ND77_MAIZE</name>
<proteinExistence type="predicted"/>